<dbReference type="GO" id="GO:0009001">
    <property type="term" value="F:serine O-acetyltransferase activity"/>
    <property type="evidence" value="ECO:0007669"/>
    <property type="project" value="UniProtKB-EC"/>
</dbReference>
<dbReference type="InterPro" id="IPR001451">
    <property type="entry name" value="Hexapep"/>
</dbReference>
<evidence type="ECO:0000256" key="1">
    <source>
        <dbReference type="ARBA" id="ARBA00007274"/>
    </source>
</evidence>
<evidence type="ECO:0000256" key="4">
    <source>
        <dbReference type="ARBA" id="ARBA00023315"/>
    </source>
</evidence>
<reference evidence="7" key="1">
    <citation type="journal article" date="2019" name="Int. J. Syst. Evol. Microbiol.">
        <title>The Global Catalogue of Microorganisms (GCM) 10K type strain sequencing project: providing services to taxonomists for standard genome sequencing and annotation.</title>
        <authorList>
            <consortium name="The Broad Institute Genomics Platform"/>
            <consortium name="The Broad Institute Genome Sequencing Center for Infectious Disease"/>
            <person name="Wu L."/>
            <person name="Ma J."/>
        </authorList>
    </citation>
    <scope>NUCLEOTIDE SEQUENCE [LARGE SCALE GENOMIC DNA]</scope>
    <source>
        <strain evidence="7">CCUG 55608</strain>
    </source>
</reference>
<keyword evidence="7" id="KW-1185">Reference proteome</keyword>
<evidence type="ECO:0000256" key="2">
    <source>
        <dbReference type="ARBA" id="ARBA00022679"/>
    </source>
</evidence>
<dbReference type="EMBL" id="JBHTLP010000024">
    <property type="protein sequence ID" value="MFD1144947.1"/>
    <property type="molecule type" value="Genomic_DNA"/>
</dbReference>
<evidence type="ECO:0000313" key="6">
    <source>
        <dbReference type="EMBL" id="MFD1144947.1"/>
    </source>
</evidence>
<dbReference type="InterPro" id="IPR045304">
    <property type="entry name" value="LbH_SAT"/>
</dbReference>
<protein>
    <recommendedName>
        <fullName evidence="5">Serine acetyltransferase</fullName>
        <ecNumber evidence="5">2.3.1.30</ecNumber>
    </recommendedName>
</protein>
<dbReference type="SUPFAM" id="SSF51161">
    <property type="entry name" value="Trimeric LpxA-like enzymes"/>
    <property type="match status" value="1"/>
</dbReference>
<name>A0ABW3QBF0_9BACT</name>
<comment type="caution">
    <text evidence="6">The sequence shown here is derived from an EMBL/GenBank/DDBJ whole genome shotgun (WGS) entry which is preliminary data.</text>
</comment>
<dbReference type="EC" id="2.3.1.30" evidence="5"/>
<keyword evidence="3" id="KW-0677">Repeat</keyword>
<dbReference type="Proteomes" id="UP001597116">
    <property type="component" value="Unassembled WGS sequence"/>
</dbReference>
<keyword evidence="2 5" id="KW-0808">Transferase</keyword>
<organism evidence="6 7">
    <name type="scientific">Larkinella insperata</name>
    <dbReference type="NCBI Taxonomy" id="332158"/>
    <lineage>
        <taxon>Bacteria</taxon>
        <taxon>Pseudomonadati</taxon>
        <taxon>Bacteroidota</taxon>
        <taxon>Cytophagia</taxon>
        <taxon>Cytophagales</taxon>
        <taxon>Spirosomataceae</taxon>
        <taxon>Larkinella</taxon>
    </lineage>
</organism>
<accession>A0ABW3QBF0</accession>
<dbReference type="InterPro" id="IPR005881">
    <property type="entry name" value="Ser_O-AcTrfase"/>
</dbReference>
<dbReference type="PANTHER" id="PTHR42811">
    <property type="entry name" value="SERINE ACETYLTRANSFERASE"/>
    <property type="match status" value="1"/>
</dbReference>
<evidence type="ECO:0000256" key="5">
    <source>
        <dbReference type="PIRNR" id="PIRNR000441"/>
    </source>
</evidence>
<keyword evidence="4 5" id="KW-0012">Acyltransferase</keyword>
<evidence type="ECO:0000256" key="3">
    <source>
        <dbReference type="ARBA" id="ARBA00022737"/>
    </source>
</evidence>
<dbReference type="Gene3D" id="2.160.10.10">
    <property type="entry name" value="Hexapeptide repeat proteins"/>
    <property type="match status" value="1"/>
</dbReference>
<proteinExistence type="inferred from homology"/>
<dbReference type="InterPro" id="IPR018357">
    <property type="entry name" value="Hexapep_transf_CS"/>
</dbReference>
<dbReference type="PIRSF" id="PIRSF000441">
    <property type="entry name" value="CysE"/>
    <property type="match status" value="1"/>
</dbReference>
<comment type="similarity">
    <text evidence="1 5">Belongs to the transferase hexapeptide repeat family.</text>
</comment>
<dbReference type="CDD" id="cd03354">
    <property type="entry name" value="LbH_SAT"/>
    <property type="match status" value="1"/>
</dbReference>
<dbReference type="Pfam" id="PF00132">
    <property type="entry name" value="Hexapep"/>
    <property type="match status" value="1"/>
</dbReference>
<dbReference type="InterPro" id="IPR011004">
    <property type="entry name" value="Trimer_LpxA-like_sf"/>
</dbReference>
<dbReference type="RefSeq" id="WP_265994011.1">
    <property type="nucleotide sequence ID" value="NZ_CP110973.1"/>
</dbReference>
<dbReference type="PROSITE" id="PS00101">
    <property type="entry name" value="HEXAPEP_TRANSFERASES"/>
    <property type="match status" value="1"/>
</dbReference>
<comment type="catalytic activity">
    <reaction evidence="5">
        <text>L-serine + acetyl-CoA = O-acetyl-L-serine + CoA</text>
        <dbReference type="Rhea" id="RHEA:24560"/>
        <dbReference type="ChEBI" id="CHEBI:33384"/>
        <dbReference type="ChEBI" id="CHEBI:57287"/>
        <dbReference type="ChEBI" id="CHEBI:57288"/>
        <dbReference type="ChEBI" id="CHEBI:58340"/>
        <dbReference type="EC" id="2.3.1.30"/>
    </reaction>
</comment>
<gene>
    <name evidence="6" type="ORF">ACFQ4C_27710</name>
</gene>
<sequence length="189" mass="20984">MHKSIRNDLYRYTGKEDLKTLISTFWKSPGFRFTFFFRLSQLTTKRSIYRIILKIFYRRYFFRYGIQLPLSVKVGGGLMLPHFGGIVVNSKAKIGNNCNILQGVTIGNAKRGKLKGAPTIGNCVYIGPNALIIGNITIGDNVLIAGNSYVNFDVPSNSIVIGNPGNIISNENATKGYIENIVISAFVPR</sequence>
<evidence type="ECO:0000313" key="7">
    <source>
        <dbReference type="Proteomes" id="UP001597116"/>
    </source>
</evidence>